<keyword evidence="2" id="KW-1185">Reference proteome</keyword>
<evidence type="ECO:0000313" key="2">
    <source>
        <dbReference type="Proteomes" id="UP000006174"/>
    </source>
</evidence>
<sequence length="87" mass="9622">MAITNKWKITDNGPAKEFLKIKITHDCQSQMISLNQPSPEAMQAALKVVKYLNQTKDEVLSLGNSKANVSPIVTYTDANWASDPNTD</sequence>
<gene>
    <name evidence="1" type="ORF">UHOR_12958</name>
</gene>
<evidence type="ECO:0000313" key="1">
    <source>
        <dbReference type="EMBL" id="CCF48170.1"/>
    </source>
</evidence>
<organism evidence="1 2">
    <name type="scientific">Ustilago hordei</name>
    <name type="common">Barley covered smut fungus</name>
    <dbReference type="NCBI Taxonomy" id="120017"/>
    <lineage>
        <taxon>Eukaryota</taxon>
        <taxon>Fungi</taxon>
        <taxon>Dikarya</taxon>
        <taxon>Basidiomycota</taxon>
        <taxon>Ustilaginomycotina</taxon>
        <taxon>Ustilaginomycetes</taxon>
        <taxon>Ustilaginales</taxon>
        <taxon>Ustilaginaceae</taxon>
        <taxon>Ustilago</taxon>
    </lineage>
</organism>
<reference evidence="1 2" key="1">
    <citation type="journal article" date="2012" name="Plant Cell">
        <title>Genome comparison of barley and maize smut fungi reveals targeted loss of RNA silencing components and species-specific presence of transposable elements.</title>
        <authorList>
            <person name="Laurie J.D."/>
            <person name="Ali S."/>
            <person name="Linning R."/>
            <person name="Mannhaupt G."/>
            <person name="Wong P."/>
            <person name="Gueldener U."/>
            <person name="Muensterkoetter M."/>
            <person name="Moore R."/>
            <person name="Kahmann R."/>
            <person name="Bakkeren G."/>
            <person name="Schirawski J."/>
        </authorList>
    </citation>
    <scope>NUCLEOTIDE SEQUENCE [LARGE SCALE GENOMIC DNA]</scope>
    <source>
        <strain evidence="2">Uh4875-4</strain>
    </source>
</reference>
<name>I2FMM7_USTHO</name>
<comment type="caution">
    <text evidence="1">The sequence shown here is derived from an EMBL/GenBank/DDBJ whole genome shotgun (WGS) entry which is preliminary data.</text>
</comment>
<dbReference type="OrthoDB" id="3344688at2759"/>
<dbReference type="HOGENOM" id="CLU_2484998_0_0_1"/>
<dbReference type="AlphaFoldDB" id="I2FMM7"/>
<accession>I2FMM7</accession>
<protein>
    <submittedName>
        <fullName evidence="1">Uncharacterized protein</fullName>
    </submittedName>
</protein>
<proteinExistence type="predicted"/>
<dbReference type="EMBL" id="CAGI01000112">
    <property type="protein sequence ID" value="CCF48170.1"/>
    <property type="molecule type" value="Genomic_DNA"/>
</dbReference>
<dbReference type="Proteomes" id="UP000006174">
    <property type="component" value="Unassembled WGS sequence"/>
</dbReference>